<evidence type="ECO:0000256" key="3">
    <source>
        <dbReference type="SAM" id="SignalP"/>
    </source>
</evidence>
<evidence type="ECO:0000313" key="7">
    <source>
        <dbReference type="Proteomes" id="UP000238288"/>
    </source>
</evidence>
<feature type="signal peptide" evidence="3">
    <location>
        <begin position="1"/>
        <end position="23"/>
    </location>
</feature>
<dbReference type="Pfam" id="PF05567">
    <property type="entry name" value="T4P_PilY1"/>
    <property type="match status" value="1"/>
</dbReference>
<accession>A0A2K4X8E7</accession>
<evidence type="ECO:0000313" key="8">
    <source>
        <dbReference type="Proteomes" id="UP000615003"/>
    </source>
</evidence>
<dbReference type="Gene3D" id="3.40.50.410">
    <property type="entry name" value="von Willebrand factor, type A domain"/>
    <property type="match status" value="1"/>
</dbReference>
<organism evidence="6 7">
    <name type="scientific">Pseudoalteromonas carrageenovora IAM 12662</name>
    <dbReference type="NCBI Taxonomy" id="1314868"/>
    <lineage>
        <taxon>Bacteria</taxon>
        <taxon>Pseudomonadati</taxon>
        <taxon>Pseudomonadota</taxon>
        <taxon>Gammaproteobacteria</taxon>
        <taxon>Alteromonadales</taxon>
        <taxon>Pseudoalteromonadaceae</taxon>
        <taxon>Pseudoalteromonas</taxon>
    </lineage>
</organism>
<name>A0A2K4X8E7_PSEVC</name>
<dbReference type="AlphaFoldDB" id="A0A2K4X8E7"/>
<dbReference type="Proteomes" id="UP000615003">
    <property type="component" value="Unassembled WGS sequence"/>
</dbReference>
<reference evidence="6 7" key="2">
    <citation type="submission" date="2017-11" db="EMBL/GenBank/DDBJ databases">
        <authorList>
            <person name="Han C.G."/>
        </authorList>
    </citation>
    <scope>NUCLEOTIDE SEQUENCE [LARGE SCALE GENOMIC DNA]</scope>
    <source>
        <strain evidence="7">ATCC 43555</strain>
        <strain evidence="6">ATCC43555</strain>
    </source>
</reference>
<dbReference type="InterPro" id="IPR036465">
    <property type="entry name" value="vWFA_dom_sf"/>
</dbReference>
<gene>
    <name evidence="5" type="primary">pilY1</name>
    <name evidence="6" type="ORF">PCAR9_A21048</name>
    <name evidence="5" type="ORF">PCARR_a1198</name>
</gene>
<dbReference type="EMBL" id="LT965928">
    <property type="protein sequence ID" value="SOU40598.1"/>
    <property type="molecule type" value="Genomic_DNA"/>
</dbReference>
<protein>
    <submittedName>
        <fullName evidence="6">Pilin biogenesis protein</fullName>
    </submittedName>
    <submittedName>
        <fullName evidence="5">Type IV pilus assembly protein PilY1</fullName>
    </submittedName>
</protein>
<dbReference type="SUPFAM" id="SSF53300">
    <property type="entry name" value="vWA-like"/>
    <property type="match status" value="1"/>
</dbReference>
<keyword evidence="1" id="KW-0479">Metal-binding</keyword>
<reference evidence="5 8" key="1">
    <citation type="submission" date="2015-06" db="EMBL/GenBank/DDBJ databases">
        <title>Genome sequence of Pseudoalteromonas carrageenovora.</title>
        <authorList>
            <person name="Xie B.-B."/>
            <person name="Rong J.-C."/>
            <person name="Qin Q.-L."/>
            <person name="Zhang Y.-Z."/>
        </authorList>
    </citation>
    <scope>NUCLEOTIDE SEQUENCE [LARGE SCALE GENOMIC DNA]</scope>
    <source>
        <strain evidence="5 8">IAM 12662</strain>
    </source>
</reference>
<keyword evidence="3" id="KW-0732">Signal</keyword>
<dbReference type="InterPro" id="IPR002035">
    <property type="entry name" value="VWF_A"/>
</dbReference>
<feature type="chain" id="PRO_5014350839" evidence="3">
    <location>
        <begin position="24"/>
        <end position="1060"/>
    </location>
</feature>
<dbReference type="PROSITE" id="PS50234">
    <property type="entry name" value="VWFA"/>
    <property type="match status" value="1"/>
</dbReference>
<dbReference type="Pfam" id="PF13519">
    <property type="entry name" value="VWA_2"/>
    <property type="match status" value="1"/>
</dbReference>
<evidence type="ECO:0000256" key="1">
    <source>
        <dbReference type="ARBA" id="ARBA00022723"/>
    </source>
</evidence>
<dbReference type="GeneID" id="93663260"/>
<feature type="domain" description="VWFA" evidence="4">
    <location>
        <begin position="41"/>
        <end position="310"/>
    </location>
</feature>
<dbReference type="RefSeq" id="WP_104642441.1">
    <property type="nucleotide sequence ID" value="NZ_AQGW01000020.1"/>
</dbReference>
<dbReference type="InterPro" id="IPR008707">
    <property type="entry name" value="B-propeller_PilY1"/>
</dbReference>
<dbReference type="OrthoDB" id="7156875at2"/>
<evidence type="ECO:0000256" key="2">
    <source>
        <dbReference type="ARBA" id="ARBA00022837"/>
    </source>
</evidence>
<evidence type="ECO:0000313" key="6">
    <source>
        <dbReference type="EMBL" id="SOU40598.1"/>
    </source>
</evidence>
<keyword evidence="8" id="KW-1185">Reference proteome</keyword>
<dbReference type="Proteomes" id="UP000238288">
    <property type="component" value="Chromosome PCAR9a"/>
</dbReference>
<dbReference type="GO" id="GO:0046872">
    <property type="term" value="F:metal ion binding"/>
    <property type="evidence" value="ECO:0007669"/>
    <property type="project" value="UniProtKB-KW"/>
</dbReference>
<sequence length="1060" mass="115964">MKFKFNCVVASFIAATISLSVTAEDIELYVNHNVETDEKPRVLIVFDTSGSMWSKLPNNGPRKIDAAKDAMTDLVNNNESIDFGLMRFQSNYGGYVMAEIGSSRATVKNQIKSLPASGSTPVTETLWEAYLYLTGQQVLYGYEEYSGDEDFLSKTVTYEKNHYNKKKKVTTLTYISPFGTDLDSDERCDNSINLILMTDGDPQSDTESNNDIYHLYKSKFGSNPSTTSGSYLAALAQIIHGTSDVEVDLYDSTPEIADTGRVFTIGFGSGMSTNGKKLLEKTAQVGGGEYLHANTSAELSEKLNSTISKIREVNDTFSSPTVASNNVDQTRSREAIYFTMFYPETGARWGGNLKKLAMSGSTIVDSDGNEAIGDDGLIKEDARTFWLPTNKSADGNLVAQGGVNAFLSTLDGQGRKLYIDSGGRIVDFTFDKVKEILNIVSETLGGLIPGTDISISLNDINWARGIDVDDEDSDGSYVDQRSDIFGDPLHSKPVSIDYGDGDIRILVGTNAGFLHMFNDKGDSVEEEWAFTPAELLKNIPALRSNQANSKVYGMDGPISVYFNNQSLNSKGLNDGVVDASQGDEVWAFAGMRRGGNNYYALDISTPDKPKQLWNKPIVGGSEDFKYLAQTWSKPQIAYIKAFGDEPLLVFGAGYDTNKDEAIRSEDETGLGIYIVKARTGEKVWALTPEDNNFQGKHSIAADIATLDSDYDGYIDRLYATDTGGNVWRVDMPGSDKNDISYFKLAELGSSLASQDRRFFYKPLVARTMFSKASKTTNENGVEITTRLDTPYDAIVIGSGNRSNPLATNEQDHLYMIRDEHTVTQTFNSEDKPTAIVPSDLMLMNDDPFGNALDNVDDFVDLEVDLAGFKGWRYELSNGEKSLAAATVVGGVAYFTSFTPALESNKNQCSLTGGGGAMYAFHLHYGTKVYDQLKFTTSYDVPDTAQLYFGEGDSCIDANNNGLCDVPTPDDGTPDDDGPDGGYEYEETIPVSQVSQFYLIGPSLTGEGAVNPIKPVEITGPGLTVVDGKVKLVNDSDTLGFGFKTQQTYIYKREEYESGDQ</sequence>
<dbReference type="EMBL" id="AQGW01000020">
    <property type="protein sequence ID" value="MBE0382930.1"/>
    <property type="molecule type" value="Genomic_DNA"/>
</dbReference>
<evidence type="ECO:0000259" key="4">
    <source>
        <dbReference type="PROSITE" id="PS50234"/>
    </source>
</evidence>
<evidence type="ECO:0000313" key="5">
    <source>
        <dbReference type="EMBL" id="MBE0382930.1"/>
    </source>
</evidence>
<proteinExistence type="predicted"/>
<keyword evidence="2" id="KW-0106">Calcium</keyword>